<dbReference type="InterPro" id="IPR006439">
    <property type="entry name" value="HAD-SF_hydro_IA"/>
</dbReference>
<evidence type="ECO:0000256" key="2">
    <source>
        <dbReference type="ARBA" id="ARBA00006171"/>
    </source>
</evidence>
<dbReference type="PANTHER" id="PTHR46193:SF18">
    <property type="entry name" value="HEXITOL PHOSPHATASE B"/>
    <property type="match status" value="1"/>
</dbReference>
<reference evidence="6" key="1">
    <citation type="submission" date="2022-01" db="EMBL/GenBank/DDBJ databases">
        <title>Genome sequence and assembly of Parabukholderia sp. RG36.</title>
        <authorList>
            <person name="Chhetri G."/>
        </authorList>
    </citation>
    <scope>NUCLEOTIDE SEQUENCE</scope>
    <source>
        <strain evidence="6">RG36</strain>
    </source>
</reference>
<dbReference type="InterPro" id="IPR036412">
    <property type="entry name" value="HAD-like_sf"/>
</dbReference>
<comment type="similarity">
    <text evidence="2">Belongs to the HAD-like hydrolase superfamily. CbbY/CbbZ/Gph/YieH family.</text>
</comment>
<sequence length="241" mass="25469">MNAPPPRAVLWDMDGTLALSEPLHMHTLIAALAHYGIQAGDELHPLMFGRTGLDVYRICRERFGIEADFDTWSALRAARYVAEAPQLEARPGALELWRAAHAAGLRQAIVSNAGRMLLEANLNALGLQAPGRVSVSASDVRNGKPDPEGYLRAAYLLDVAPAEAIAIEDSPTGARAALAAGMRVLGWPDAGASEANANFPHGTQIVRSAREIAAALGLPGALFFEPASEPASEPSPHTTPC</sequence>
<dbReference type="Gene3D" id="1.10.150.240">
    <property type="entry name" value="Putative phosphatase, domain 2"/>
    <property type="match status" value="1"/>
</dbReference>
<evidence type="ECO:0000256" key="4">
    <source>
        <dbReference type="ARBA" id="ARBA00022842"/>
    </source>
</evidence>
<dbReference type="NCBIfam" id="TIGR01509">
    <property type="entry name" value="HAD-SF-IA-v3"/>
    <property type="match status" value="1"/>
</dbReference>
<dbReference type="SFLD" id="SFLDG01129">
    <property type="entry name" value="C1.5:_HAD__Beta-PGM__Phosphata"/>
    <property type="match status" value="1"/>
</dbReference>
<comment type="caution">
    <text evidence="6">The sequence shown here is derived from an EMBL/GenBank/DDBJ whole genome shotgun (WGS) entry which is preliminary data.</text>
</comment>
<dbReference type="Pfam" id="PF00702">
    <property type="entry name" value="Hydrolase"/>
    <property type="match status" value="1"/>
</dbReference>
<dbReference type="GO" id="GO:0046872">
    <property type="term" value="F:metal ion binding"/>
    <property type="evidence" value="ECO:0007669"/>
    <property type="project" value="UniProtKB-KW"/>
</dbReference>
<protein>
    <submittedName>
        <fullName evidence="6">HAD family phosphatase</fullName>
    </submittedName>
</protein>
<evidence type="ECO:0000313" key="6">
    <source>
        <dbReference type="EMBL" id="MCG5073604.1"/>
    </source>
</evidence>
<dbReference type="EMBL" id="JAKLJA010000005">
    <property type="protein sequence ID" value="MCG5073604.1"/>
    <property type="molecule type" value="Genomic_DNA"/>
</dbReference>
<dbReference type="CDD" id="cd07505">
    <property type="entry name" value="HAD_BPGM-like"/>
    <property type="match status" value="1"/>
</dbReference>
<keyword evidence="3" id="KW-0479">Metal-binding</keyword>
<evidence type="ECO:0000313" key="7">
    <source>
        <dbReference type="Proteomes" id="UP001139308"/>
    </source>
</evidence>
<keyword evidence="7" id="KW-1185">Reference proteome</keyword>
<dbReference type="AlphaFoldDB" id="A0A9X1RNV9"/>
<dbReference type="PANTHER" id="PTHR46193">
    <property type="entry name" value="6-PHOSPHOGLUCONATE PHOSPHATASE"/>
    <property type="match status" value="1"/>
</dbReference>
<dbReference type="Gene3D" id="3.40.50.1000">
    <property type="entry name" value="HAD superfamily/HAD-like"/>
    <property type="match status" value="1"/>
</dbReference>
<dbReference type="SUPFAM" id="SSF56784">
    <property type="entry name" value="HAD-like"/>
    <property type="match status" value="1"/>
</dbReference>
<dbReference type="InterPro" id="IPR023214">
    <property type="entry name" value="HAD_sf"/>
</dbReference>
<name>A0A9X1RNV9_9BURK</name>
<evidence type="ECO:0000256" key="3">
    <source>
        <dbReference type="ARBA" id="ARBA00022723"/>
    </source>
</evidence>
<dbReference type="GO" id="GO:0003824">
    <property type="term" value="F:catalytic activity"/>
    <property type="evidence" value="ECO:0007669"/>
    <property type="project" value="UniProtKB-ARBA"/>
</dbReference>
<dbReference type="PRINTS" id="PR00413">
    <property type="entry name" value="HADHALOGNASE"/>
</dbReference>
<comment type="cofactor">
    <cofactor evidence="1">
        <name>Mg(2+)</name>
        <dbReference type="ChEBI" id="CHEBI:18420"/>
    </cofactor>
</comment>
<dbReference type="InterPro" id="IPR051600">
    <property type="entry name" value="Beta-PGM-like"/>
</dbReference>
<evidence type="ECO:0000256" key="1">
    <source>
        <dbReference type="ARBA" id="ARBA00001946"/>
    </source>
</evidence>
<accession>A0A9X1RNV9</accession>
<gene>
    <name evidence="6" type="ORF">L5014_09570</name>
</gene>
<organism evidence="6 7">
    <name type="scientific">Paraburkholderia tagetis</name>
    <dbReference type="NCBI Taxonomy" id="2913261"/>
    <lineage>
        <taxon>Bacteria</taxon>
        <taxon>Pseudomonadati</taxon>
        <taxon>Pseudomonadota</taxon>
        <taxon>Betaproteobacteria</taxon>
        <taxon>Burkholderiales</taxon>
        <taxon>Burkholderiaceae</taxon>
        <taxon>Paraburkholderia</taxon>
    </lineage>
</organism>
<dbReference type="SFLD" id="SFLDS00003">
    <property type="entry name" value="Haloacid_Dehalogenase"/>
    <property type="match status" value="1"/>
</dbReference>
<dbReference type="Proteomes" id="UP001139308">
    <property type="component" value="Unassembled WGS sequence"/>
</dbReference>
<dbReference type="RefSeq" id="WP_238463383.1">
    <property type="nucleotide sequence ID" value="NZ_JAKLJA010000005.1"/>
</dbReference>
<evidence type="ECO:0000256" key="5">
    <source>
        <dbReference type="ARBA" id="ARBA00023277"/>
    </source>
</evidence>
<proteinExistence type="inferred from homology"/>
<keyword evidence="4" id="KW-0460">Magnesium</keyword>
<keyword evidence="5" id="KW-0119">Carbohydrate metabolism</keyword>
<dbReference type="InterPro" id="IPR023198">
    <property type="entry name" value="PGP-like_dom2"/>
</dbReference>